<sequence length="216" mass="24752">MWTREYDPTIQSHYYINSEDNSISYDSPCEVQHRTPGHKKSSHFSLKRKISPCSGMKDNSDRESVSRKSSVLSRITSVLSRKSSNSSGDLKATSNTTSSSVSSATLISAADTNNHKNPHTQTFNISETEIDSDSVISGLDDDYLLESPINYGYSSRNYLNGYQSNTSIYSEESIHSYYSELVREDYYYEYEESVYDLAKEQERLEIRMQMRQELEI</sequence>
<feature type="compositionally biased region" description="Basic residues" evidence="1">
    <location>
        <begin position="35"/>
        <end position="50"/>
    </location>
</feature>
<gene>
    <name evidence="2" type="ORF">CAAN4_D03884</name>
</gene>
<organism evidence="2 3">
    <name type="scientific">[Candida] anglica</name>
    <dbReference type="NCBI Taxonomy" id="148631"/>
    <lineage>
        <taxon>Eukaryota</taxon>
        <taxon>Fungi</taxon>
        <taxon>Dikarya</taxon>
        <taxon>Ascomycota</taxon>
        <taxon>Saccharomycotina</taxon>
        <taxon>Pichiomycetes</taxon>
        <taxon>Debaryomycetaceae</taxon>
        <taxon>Kurtzmaniella</taxon>
    </lineage>
</organism>
<proteinExistence type="predicted"/>
<reference evidence="2 3" key="1">
    <citation type="submission" date="2024-01" db="EMBL/GenBank/DDBJ databases">
        <authorList>
            <consortium name="Genoscope - CEA"/>
            <person name="William W."/>
        </authorList>
    </citation>
    <scope>NUCLEOTIDE SEQUENCE [LARGE SCALE GENOMIC DNA]</scope>
    <source>
        <strain evidence="2 3">29B2s-10</strain>
    </source>
</reference>
<keyword evidence="3" id="KW-1185">Reference proteome</keyword>
<accession>A0ABP0EAE8</accession>
<feature type="region of interest" description="Disordered" evidence="1">
    <location>
        <begin position="27"/>
        <end position="97"/>
    </location>
</feature>
<evidence type="ECO:0008006" key="4">
    <source>
        <dbReference type="Google" id="ProtNLM"/>
    </source>
</evidence>
<name>A0ABP0EAE8_9ASCO</name>
<feature type="compositionally biased region" description="Polar residues" evidence="1">
    <location>
        <begin position="67"/>
        <end position="88"/>
    </location>
</feature>
<dbReference type="EMBL" id="OZ004256">
    <property type="protein sequence ID" value="CAK7903292.1"/>
    <property type="molecule type" value="Genomic_DNA"/>
</dbReference>
<evidence type="ECO:0000313" key="2">
    <source>
        <dbReference type="EMBL" id="CAK7903292.1"/>
    </source>
</evidence>
<dbReference type="Proteomes" id="UP001497600">
    <property type="component" value="Chromosome D"/>
</dbReference>
<evidence type="ECO:0000313" key="3">
    <source>
        <dbReference type="Proteomes" id="UP001497600"/>
    </source>
</evidence>
<protein>
    <recommendedName>
        <fullName evidence="4">WW domain-containing protein</fullName>
    </recommendedName>
</protein>
<evidence type="ECO:0000256" key="1">
    <source>
        <dbReference type="SAM" id="MobiDB-lite"/>
    </source>
</evidence>